<feature type="region of interest" description="Disordered" evidence="2">
    <location>
        <begin position="686"/>
        <end position="791"/>
    </location>
</feature>
<protein>
    <submittedName>
        <fullName evidence="3">DUF349 domain-containing protein</fullName>
    </submittedName>
</protein>
<feature type="region of interest" description="Disordered" evidence="2">
    <location>
        <begin position="623"/>
        <end position="673"/>
    </location>
</feature>
<organism evidence="3 4">
    <name type="scientific">Variovorax humicola</name>
    <dbReference type="NCBI Taxonomy" id="1769758"/>
    <lineage>
        <taxon>Bacteria</taxon>
        <taxon>Pseudomonadati</taxon>
        <taxon>Pseudomonadota</taxon>
        <taxon>Betaproteobacteria</taxon>
        <taxon>Burkholderiales</taxon>
        <taxon>Comamonadaceae</taxon>
        <taxon>Variovorax</taxon>
    </lineage>
</organism>
<evidence type="ECO:0000313" key="4">
    <source>
        <dbReference type="Proteomes" id="UP001363010"/>
    </source>
</evidence>
<keyword evidence="4" id="KW-1185">Reference proteome</keyword>
<gene>
    <name evidence="3" type="ORF">WKW80_09920</name>
</gene>
<keyword evidence="1" id="KW-0175">Coiled coil</keyword>
<comment type="caution">
    <text evidence="3">The sequence shown here is derived from an EMBL/GenBank/DDBJ whole genome shotgun (WGS) entry which is preliminary data.</text>
</comment>
<feature type="compositionally biased region" description="Basic and acidic residues" evidence="2">
    <location>
        <begin position="740"/>
        <end position="755"/>
    </location>
</feature>
<feature type="coiled-coil region" evidence="1">
    <location>
        <begin position="592"/>
        <end position="619"/>
    </location>
</feature>
<dbReference type="EMBL" id="JBBKZV010000004">
    <property type="protein sequence ID" value="MEJ8822354.1"/>
    <property type="molecule type" value="Genomic_DNA"/>
</dbReference>
<dbReference type="RefSeq" id="WP_340363399.1">
    <property type="nucleotide sequence ID" value="NZ_JBBKZV010000004.1"/>
</dbReference>
<feature type="compositionally biased region" description="Low complexity" evidence="2">
    <location>
        <begin position="686"/>
        <end position="703"/>
    </location>
</feature>
<dbReference type="Proteomes" id="UP001363010">
    <property type="component" value="Unassembled WGS sequence"/>
</dbReference>
<evidence type="ECO:0000313" key="3">
    <source>
        <dbReference type="EMBL" id="MEJ8822354.1"/>
    </source>
</evidence>
<reference evidence="3 4" key="1">
    <citation type="submission" date="2024-03" db="EMBL/GenBank/DDBJ databases">
        <title>Novel species of the genus Variovorax.</title>
        <authorList>
            <person name="Liu Q."/>
            <person name="Xin Y.-H."/>
        </authorList>
    </citation>
    <scope>NUCLEOTIDE SEQUENCE [LARGE SCALE GENOMIC DNA]</scope>
    <source>
        <strain evidence="3 4">KACC 18501</strain>
    </source>
</reference>
<name>A0ABU8VX13_9BURK</name>
<dbReference type="InterPro" id="IPR007139">
    <property type="entry name" value="DUF349"/>
</dbReference>
<feature type="compositionally biased region" description="Basic and acidic residues" evidence="2">
    <location>
        <begin position="719"/>
        <end position="731"/>
    </location>
</feature>
<feature type="compositionally biased region" description="Basic and acidic residues" evidence="2">
    <location>
        <begin position="774"/>
        <end position="791"/>
    </location>
</feature>
<proteinExistence type="predicted"/>
<dbReference type="Pfam" id="PF03993">
    <property type="entry name" value="DUF349"/>
    <property type="match status" value="1"/>
</dbReference>
<feature type="compositionally biased region" description="Gly residues" evidence="2">
    <location>
        <begin position="756"/>
        <end position="773"/>
    </location>
</feature>
<evidence type="ECO:0000256" key="2">
    <source>
        <dbReference type="SAM" id="MobiDB-lite"/>
    </source>
</evidence>
<evidence type="ECO:0000256" key="1">
    <source>
        <dbReference type="SAM" id="Coils"/>
    </source>
</evidence>
<sequence length="942" mass="100231">MTSSSTKPLDLQALDTLTGGAFTAPTSGERAQRIRDWLAGQPTTEQLQDVFKELSGRDKGAARPVREKLDEIRRAKGQEVIAAEWAHKAEALLAQPKLNIADALAWQRDAAKAGAPLSREPLAGFKARLADRVKGIEDLQHRAQVHREAAVLLAQRFEVLSTKGWKDAQSAEESLRGDVSHWQQQADEIAADANWTSLDSKFAPQLDASRAQLLSVSDAFHAALAQAIAAASDAAAALPPVPVWADELRAARGEVVVPKAAAPAKPARPPVDPAVRATAQEAVQAALAKLEQETAEGHGKASAGAATALRAVLKEHGKLVESELESRVHAALVAAGELEGWQRWSADKVREDLVAKAEALLKRPEGQALGGRKMQETLRALRDQWKQSDQGGVPNHALWKRFDEACNEAHKVVEAWLEKVRADAAEHRAQRLALIEEVKSWAAAHADAADLKGHNRALHQFADRWRDAGHVGEKVFAELQPQWNEAFGAARAPFEAAQKASVERRQAMIAEAVELGAAPMLRIDAVKALQQRWQAEAQSVPLDRRQEQKMWDAFRAPIDEAFNRKTAEREKVSSAMSEHDRNVLLASKALEAANATGDAQKIRAAMNQLEAAMRGEKVQLAEPVAKAAPSATSHVNTAEDASPVQAAQAAEAEFSESASLAESSGEADEAAAPAAAQALDLVAPAGSADTAASGDSDGDAAPAPVAPPAAAPKPVVAMRRADDRPGMRKPEPAMAGRGGRPGDRGDRGGDRRDSRGAGGPGGRPDRGGAPGGDRGGRFGDRGAPRFEDRGPRLGDAAFRAQRDAVEHAQAALRKLAAQAHGEALTQLLGAWEKRDPAALPSVQELGRAVSPAVRGAWSQAVGQTPAGNPQDALLRLEIAAEVPTPAEHVDARRAMQLQLLTRRNDPTPAQTWGQDAAKVLAGSHDAATARRLQNVLKALLKG</sequence>
<accession>A0ABU8VX13</accession>
<feature type="compositionally biased region" description="Low complexity" evidence="2">
    <location>
        <begin position="638"/>
        <end position="673"/>
    </location>
</feature>